<feature type="transmembrane region" description="Helical" evidence="1">
    <location>
        <begin position="12"/>
        <end position="34"/>
    </location>
</feature>
<accession>A0A067G096</accession>
<keyword evidence="3" id="KW-1185">Reference proteome</keyword>
<evidence type="ECO:0000313" key="2">
    <source>
        <dbReference type="EMBL" id="KDO71795.1"/>
    </source>
</evidence>
<sequence length="99" mass="11596">MLIINWLWTLRFSILIINWLWTLRCFMLIINWLWTLRCFMLISRDTRVSVPVPTVVIAIPIAVSVAIVRWVVVYNMNFSYVFCSRRTCLLVCIGIGSNG</sequence>
<proteinExistence type="predicted"/>
<dbReference type="AlphaFoldDB" id="A0A067G096"/>
<name>A0A067G096_CITSI</name>
<evidence type="ECO:0000313" key="3">
    <source>
        <dbReference type="Proteomes" id="UP000027120"/>
    </source>
</evidence>
<keyword evidence="1" id="KW-0812">Transmembrane</keyword>
<protein>
    <submittedName>
        <fullName evidence="2">Uncharacterized protein</fullName>
    </submittedName>
</protein>
<gene>
    <name evidence="2" type="ORF">CISIN_1g033743mg</name>
</gene>
<feature type="transmembrane region" description="Helical" evidence="1">
    <location>
        <begin position="54"/>
        <end position="76"/>
    </location>
</feature>
<keyword evidence="1" id="KW-1133">Transmembrane helix</keyword>
<dbReference type="Proteomes" id="UP000027120">
    <property type="component" value="Unassembled WGS sequence"/>
</dbReference>
<reference evidence="2 3" key="1">
    <citation type="submission" date="2014-04" db="EMBL/GenBank/DDBJ databases">
        <authorList>
            <consortium name="International Citrus Genome Consortium"/>
            <person name="Gmitter F."/>
            <person name="Chen C."/>
            <person name="Farmerie W."/>
            <person name="Harkins T."/>
            <person name="Desany B."/>
            <person name="Mohiuddin M."/>
            <person name="Kodira C."/>
            <person name="Borodovsky M."/>
            <person name="Lomsadze A."/>
            <person name="Burns P."/>
            <person name="Jenkins J."/>
            <person name="Prochnik S."/>
            <person name="Shu S."/>
            <person name="Chapman J."/>
            <person name="Pitluck S."/>
            <person name="Schmutz J."/>
            <person name="Rokhsar D."/>
        </authorList>
    </citation>
    <scope>NUCLEOTIDE SEQUENCE</scope>
</reference>
<dbReference type="EMBL" id="KK784888">
    <property type="protein sequence ID" value="KDO71795.1"/>
    <property type="molecule type" value="Genomic_DNA"/>
</dbReference>
<keyword evidence="1" id="KW-0472">Membrane</keyword>
<organism evidence="2 3">
    <name type="scientific">Citrus sinensis</name>
    <name type="common">Sweet orange</name>
    <name type="synonym">Citrus aurantium var. sinensis</name>
    <dbReference type="NCBI Taxonomy" id="2711"/>
    <lineage>
        <taxon>Eukaryota</taxon>
        <taxon>Viridiplantae</taxon>
        <taxon>Streptophyta</taxon>
        <taxon>Embryophyta</taxon>
        <taxon>Tracheophyta</taxon>
        <taxon>Spermatophyta</taxon>
        <taxon>Magnoliopsida</taxon>
        <taxon>eudicotyledons</taxon>
        <taxon>Gunneridae</taxon>
        <taxon>Pentapetalae</taxon>
        <taxon>rosids</taxon>
        <taxon>malvids</taxon>
        <taxon>Sapindales</taxon>
        <taxon>Rutaceae</taxon>
        <taxon>Aurantioideae</taxon>
        <taxon>Citrus</taxon>
    </lineage>
</organism>
<evidence type="ECO:0000256" key="1">
    <source>
        <dbReference type="SAM" id="Phobius"/>
    </source>
</evidence>